<reference evidence="1 2" key="1">
    <citation type="submission" date="2015-09" db="EMBL/GenBank/DDBJ databases">
        <authorList>
            <consortium name="Pathogen Informatics"/>
        </authorList>
    </citation>
    <scope>NUCLEOTIDE SEQUENCE [LARGE SCALE GENOMIC DNA]</scope>
    <source>
        <strain evidence="1 2">2789STDY5608840</strain>
    </source>
</reference>
<dbReference type="EMBL" id="CYZH01000022">
    <property type="protein sequence ID" value="CUO97664.1"/>
    <property type="molecule type" value="Genomic_DNA"/>
</dbReference>
<evidence type="ECO:0000313" key="2">
    <source>
        <dbReference type="Proteomes" id="UP000095517"/>
    </source>
</evidence>
<sequence>MKGDLLINNRDAFLVWGVNMGDGFIESLYAPLPMKDVIENKSRLQDGKRVIIENRKVDERDLTLTFTLKGDSPSDYAAKYKSFLNEITKGEFTIKIPPLGEDVYHLYYIRSASFGFNPSRIFSKISVKLNEPNPANRI</sequence>
<dbReference type="STRING" id="338188.ERS852397_03231"/>
<proteinExistence type="predicted"/>
<dbReference type="Proteomes" id="UP000095517">
    <property type="component" value="Unassembled WGS sequence"/>
</dbReference>
<name>A0A174JD82_9BACE</name>
<dbReference type="AlphaFoldDB" id="A0A174JD82"/>
<evidence type="ECO:0000313" key="1">
    <source>
        <dbReference type="EMBL" id="CUO97664.1"/>
    </source>
</evidence>
<protein>
    <submittedName>
        <fullName evidence="1">Uncharacterized protein</fullName>
    </submittedName>
</protein>
<gene>
    <name evidence="1" type="ORF">ERS852397_03231</name>
</gene>
<accession>A0A174JD82</accession>
<dbReference type="RefSeq" id="WP_055279650.1">
    <property type="nucleotide sequence ID" value="NZ_CABIXA010000022.1"/>
</dbReference>
<organism evidence="1 2">
    <name type="scientific">Bacteroides finegoldii</name>
    <dbReference type="NCBI Taxonomy" id="338188"/>
    <lineage>
        <taxon>Bacteria</taxon>
        <taxon>Pseudomonadati</taxon>
        <taxon>Bacteroidota</taxon>
        <taxon>Bacteroidia</taxon>
        <taxon>Bacteroidales</taxon>
        <taxon>Bacteroidaceae</taxon>
        <taxon>Bacteroides</taxon>
    </lineage>
</organism>